<reference evidence="1 2" key="1">
    <citation type="submission" date="2020-02" db="EMBL/GenBank/DDBJ databases">
        <authorList>
            <person name="Ferguson B K."/>
        </authorList>
    </citation>
    <scope>NUCLEOTIDE SEQUENCE [LARGE SCALE GENOMIC DNA]</scope>
</reference>
<name>A0A6H5J2A3_9HYME</name>
<dbReference type="Proteomes" id="UP000479190">
    <property type="component" value="Unassembled WGS sequence"/>
</dbReference>
<evidence type="ECO:0000313" key="2">
    <source>
        <dbReference type="Proteomes" id="UP000479190"/>
    </source>
</evidence>
<dbReference type="EMBL" id="CADCXV010001174">
    <property type="protein sequence ID" value="CAB0042256.1"/>
    <property type="molecule type" value="Genomic_DNA"/>
</dbReference>
<dbReference type="AlphaFoldDB" id="A0A6H5J2A3"/>
<evidence type="ECO:0000313" key="1">
    <source>
        <dbReference type="EMBL" id="CAB0042256.1"/>
    </source>
</evidence>
<keyword evidence="2" id="KW-1185">Reference proteome</keyword>
<protein>
    <submittedName>
        <fullName evidence="1">Uncharacterized protein</fullName>
    </submittedName>
</protein>
<proteinExistence type="predicted"/>
<gene>
    <name evidence="1" type="ORF">TBRA_LOCUS13887</name>
</gene>
<accession>A0A6H5J2A3</accession>
<sequence>MVQPQRRLSPRTSRCFSLLWGSTWVAYLGALGIKVQLQRRLISLRSRDVFLRYFVHPDGLFGAPGTKYNCRRHFFPKESRDFLATLTPQVAYSVAPVTNTIPNDDFLSEVEMFRYFVPPRWPIRCTRYKYNNLVDDFPQGSRDVFRYFVHLVALFGALV</sequence>
<organism evidence="1 2">
    <name type="scientific">Trichogramma brassicae</name>
    <dbReference type="NCBI Taxonomy" id="86971"/>
    <lineage>
        <taxon>Eukaryota</taxon>
        <taxon>Metazoa</taxon>
        <taxon>Ecdysozoa</taxon>
        <taxon>Arthropoda</taxon>
        <taxon>Hexapoda</taxon>
        <taxon>Insecta</taxon>
        <taxon>Pterygota</taxon>
        <taxon>Neoptera</taxon>
        <taxon>Endopterygota</taxon>
        <taxon>Hymenoptera</taxon>
        <taxon>Apocrita</taxon>
        <taxon>Proctotrupomorpha</taxon>
        <taxon>Chalcidoidea</taxon>
        <taxon>Trichogrammatidae</taxon>
        <taxon>Trichogramma</taxon>
    </lineage>
</organism>